<evidence type="ECO:0000313" key="3">
    <source>
        <dbReference type="Proteomes" id="UP000240931"/>
    </source>
</evidence>
<dbReference type="Proteomes" id="UP000240931">
    <property type="component" value="Segment"/>
</dbReference>
<organism evidence="1 3">
    <name type="scientific">Yersinia phage fHe-Yen9-04</name>
    <dbReference type="NCBI Taxonomy" id="2052742"/>
    <lineage>
        <taxon>Viruses</taxon>
        <taxon>Duplodnaviria</taxon>
        <taxon>Heunggongvirae</taxon>
        <taxon>Uroviricota</taxon>
        <taxon>Caudoviricetes</taxon>
        <taxon>Eneladusvirus</taxon>
        <taxon>Eneladusvirus Yen904</taxon>
    </lineage>
</organism>
<dbReference type="RefSeq" id="YP_009623792.1">
    <property type="nucleotide sequence ID" value="NC_042116.1"/>
</dbReference>
<dbReference type="Proteomes" id="UP000317227">
    <property type="component" value="Segment"/>
</dbReference>
<dbReference type="KEGG" id="vg:40100600"/>
<proteinExistence type="predicted"/>
<gene>
    <name evidence="1" type="primary">g182</name>
</gene>
<sequence length="126" mass="14777">MSESIRFIDMIVFKDLHSNKEYVERNSYVAELHVPFSQLRSNFSGDIELYTVLSNILKRCGKQSNQLSKNLAMFDEYMGWDDNSQRWSHNGNHLSSILKKNMNKRRELKNSFWGNLIANDILEGTK</sequence>
<evidence type="ECO:0000313" key="2">
    <source>
        <dbReference type="EMBL" id="VUE36228.1"/>
    </source>
</evidence>
<dbReference type="EMBL" id="LT960551">
    <property type="protein sequence ID" value="SOK58459.1"/>
    <property type="molecule type" value="Genomic_DNA"/>
</dbReference>
<dbReference type="OrthoDB" id="40201at10239"/>
<reference evidence="3" key="1">
    <citation type="submission" date="2017-10" db="EMBL/GenBank/DDBJ databases">
        <authorList>
            <person name="Skurnik M."/>
        </authorList>
    </citation>
    <scope>NUCLEOTIDE SEQUENCE [LARGE SCALE GENOMIC DNA]</scope>
</reference>
<accession>A0A2C9CX37</accession>
<reference evidence="1" key="2">
    <citation type="submission" date="2017-10" db="EMBL/GenBank/DDBJ databases">
        <authorList>
            <person name="Banno H."/>
            <person name="Chua N.-H."/>
        </authorList>
    </citation>
    <scope>NUCLEOTIDE SEQUENCE [LARGE SCALE GENOMIC DNA]</scope>
</reference>
<evidence type="ECO:0000313" key="1">
    <source>
        <dbReference type="EMBL" id="SOK58459.1"/>
    </source>
</evidence>
<reference evidence="2 4" key="3">
    <citation type="submission" date="2019-06" db="EMBL/GenBank/DDBJ databases">
        <authorList>
            <person name="Bower L."/>
            <person name="Leinonen R."/>
        </authorList>
    </citation>
    <scope>NUCLEOTIDE SEQUENCE [LARGE SCALE GENOMIC DNA]</scope>
</reference>
<protein>
    <submittedName>
        <fullName evidence="1">Uncharacterized protein</fullName>
    </submittedName>
</protein>
<name>A0A2C9CX37_9CAUD</name>
<dbReference type="GeneID" id="40100600"/>
<keyword evidence="3" id="KW-1185">Reference proteome</keyword>
<dbReference type="EMBL" id="LR596615">
    <property type="protein sequence ID" value="VUE36228.1"/>
    <property type="molecule type" value="Genomic_DNA"/>
</dbReference>
<evidence type="ECO:0000313" key="4">
    <source>
        <dbReference type="Proteomes" id="UP000317227"/>
    </source>
</evidence>